<comment type="similarity">
    <text evidence="1">Belongs to the nuclear hormone receptor family.</text>
</comment>
<feature type="compositionally biased region" description="Basic and acidic residues" evidence="10">
    <location>
        <begin position="1030"/>
        <end position="1040"/>
    </location>
</feature>
<keyword evidence="13" id="KW-1185">Reference proteome</keyword>
<feature type="compositionally biased region" description="Polar residues" evidence="10">
    <location>
        <begin position="1228"/>
        <end position="1259"/>
    </location>
</feature>
<feature type="compositionally biased region" description="Basic and acidic residues" evidence="10">
    <location>
        <begin position="1531"/>
        <end position="1545"/>
    </location>
</feature>
<feature type="compositionally biased region" description="Basic and acidic residues" evidence="10">
    <location>
        <begin position="1356"/>
        <end position="1371"/>
    </location>
</feature>
<dbReference type="CDD" id="cd07166">
    <property type="entry name" value="NR_DBD_REV_ERB"/>
    <property type="match status" value="1"/>
</dbReference>
<feature type="compositionally biased region" description="Low complexity" evidence="10">
    <location>
        <begin position="1803"/>
        <end position="1818"/>
    </location>
</feature>
<evidence type="ECO:0000256" key="7">
    <source>
        <dbReference type="ARBA" id="ARBA00023163"/>
    </source>
</evidence>
<dbReference type="GO" id="GO:0000978">
    <property type="term" value="F:RNA polymerase II cis-regulatory region sequence-specific DNA binding"/>
    <property type="evidence" value="ECO:0007669"/>
    <property type="project" value="TreeGrafter"/>
</dbReference>
<feature type="compositionally biased region" description="Polar residues" evidence="10">
    <location>
        <begin position="1393"/>
        <end position="1407"/>
    </location>
</feature>
<dbReference type="InterPro" id="IPR035500">
    <property type="entry name" value="NHR-like_dom_sf"/>
</dbReference>
<evidence type="ECO:0000256" key="1">
    <source>
        <dbReference type="ARBA" id="ARBA00005993"/>
    </source>
</evidence>
<feature type="region of interest" description="Disordered" evidence="10">
    <location>
        <begin position="718"/>
        <end position="747"/>
    </location>
</feature>
<dbReference type="GO" id="GO:0045944">
    <property type="term" value="P:positive regulation of transcription by RNA polymerase II"/>
    <property type="evidence" value="ECO:0007669"/>
    <property type="project" value="TreeGrafter"/>
</dbReference>
<gene>
    <name evidence="12" type="ORF">PoB_005320800</name>
</gene>
<dbReference type="EMBL" id="BLXT01005858">
    <property type="protein sequence ID" value="GFO26703.1"/>
    <property type="molecule type" value="Genomic_DNA"/>
</dbReference>
<feature type="compositionally biased region" description="Basic and acidic residues" evidence="10">
    <location>
        <begin position="1734"/>
        <end position="1750"/>
    </location>
</feature>
<proteinExistence type="inferred from homology"/>
<dbReference type="PANTHER" id="PTHR24082">
    <property type="entry name" value="NUCLEAR HORMONE RECEPTOR"/>
    <property type="match status" value="1"/>
</dbReference>
<dbReference type="Pfam" id="PF00105">
    <property type="entry name" value="zf-C4"/>
    <property type="match status" value="1"/>
</dbReference>
<feature type="region of interest" description="Disordered" evidence="10">
    <location>
        <begin position="1510"/>
        <end position="1557"/>
    </location>
</feature>
<keyword evidence="2" id="KW-0479">Metal-binding</keyword>
<feature type="compositionally biased region" description="Polar residues" evidence="10">
    <location>
        <begin position="1547"/>
        <end position="1557"/>
    </location>
</feature>
<evidence type="ECO:0000256" key="5">
    <source>
        <dbReference type="ARBA" id="ARBA00023015"/>
    </source>
</evidence>
<feature type="compositionally biased region" description="Polar residues" evidence="10">
    <location>
        <begin position="1487"/>
        <end position="1497"/>
    </location>
</feature>
<dbReference type="GO" id="GO:0008270">
    <property type="term" value="F:zinc ion binding"/>
    <property type="evidence" value="ECO:0007669"/>
    <property type="project" value="UniProtKB-KW"/>
</dbReference>
<feature type="region of interest" description="Disordered" evidence="10">
    <location>
        <begin position="1701"/>
        <end position="1789"/>
    </location>
</feature>
<feature type="compositionally biased region" description="Low complexity" evidence="10">
    <location>
        <begin position="1340"/>
        <end position="1350"/>
    </location>
</feature>
<dbReference type="InterPro" id="IPR050234">
    <property type="entry name" value="Nuclear_hormone_rcpt_NR1"/>
</dbReference>
<evidence type="ECO:0000256" key="9">
    <source>
        <dbReference type="ARBA" id="ARBA00023242"/>
    </source>
</evidence>
<dbReference type="SUPFAM" id="SSF48508">
    <property type="entry name" value="Nuclear receptor ligand-binding domain"/>
    <property type="match status" value="1"/>
</dbReference>
<feature type="compositionally biased region" description="Basic and acidic residues" evidence="10">
    <location>
        <begin position="1777"/>
        <end position="1789"/>
    </location>
</feature>
<evidence type="ECO:0000313" key="12">
    <source>
        <dbReference type="EMBL" id="GFO26703.1"/>
    </source>
</evidence>
<feature type="region of interest" description="Disordered" evidence="10">
    <location>
        <begin position="815"/>
        <end position="846"/>
    </location>
</feature>
<dbReference type="GO" id="GO:0009755">
    <property type="term" value="P:hormone-mediated signaling pathway"/>
    <property type="evidence" value="ECO:0007669"/>
    <property type="project" value="TreeGrafter"/>
</dbReference>
<feature type="compositionally biased region" description="Polar residues" evidence="10">
    <location>
        <begin position="1186"/>
        <end position="1200"/>
    </location>
</feature>
<keyword evidence="5" id="KW-0805">Transcription regulation</keyword>
<comment type="caution">
    <text evidence="12">The sequence shown here is derived from an EMBL/GenBank/DDBJ whole genome shotgun (WGS) entry which is preliminary data.</text>
</comment>
<dbReference type="Gene3D" id="3.30.50.10">
    <property type="entry name" value="Erythroid Transcription Factor GATA-1, subunit A"/>
    <property type="match status" value="1"/>
</dbReference>
<protein>
    <submittedName>
        <fullName evidence="12">Peroxisome proliferator-activated receptor gamma</fullName>
    </submittedName>
</protein>
<dbReference type="FunFam" id="3.30.50.10:FF:000030">
    <property type="entry name" value="Nuclear Hormone Receptor family"/>
    <property type="match status" value="1"/>
</dbReference>
<sequence>MKAELSGPVNRGWMETKAHKSARASKCRNLFPKNGLAKDGHILCKICGDKASGFHYGVFSCEGCKGFFRRTIRHQLTYKPCDTPSQCLIMRISRNRCQYCRLQKCISSGMSHEAVRLGRCPKKARPESSSFFMLPKTQHGGVDLDKQLKTEQMILYIHEAYKTALRGYGDLTNSSSALEPTNSGAPSSSSSCGNGQTSNDDVRVVIYTRYIPSVVRFITNMANQIPQFLDVSADDQRSLIKGCILEIAFVHDSTHVNITEDTWEDGKLGFCLNRSRPITKDCGSAHNPSLVRQSWPTLFTVHVYKEPQYERRMTIHLVLKNREGLSAVKYLENLQTELAMALKCQLILNHSADQPARAFHRLVDVITELRGTSALYLDSLLGARVDKDTAQVLEQSSTTRMLEEGMSVSQVLMEKPDPEKSLISKMLKNEDETVQASQASSVGSSGGLDAVETAACTEGRSSDFIDESSCDASKDECWVKVESSGISGGSDERSSDSFSGRREVITRMRDGQPVEKMRGEELWNSWNSESVMEVEDDQCCEKEEGVVSRRLTHLPMNDFTQGDKDRNKTAAEKTFLSNDSHYEEACVKMRHFDIKEREDDDANKLRTLEAEMDTNLRIRDGTSQEKISPGEDIQCPQAGPPKAQDKSSRKRSATFSVGFKRSKKVWSKYNAGTGVPTRPASAPVFKGKPLIAGSLPKRSKSMSDVCLVQSTIPTRPKDLGCAASSRSKSFSHGDRSISRPTSKAKAGWKKKILQEQCPDYQDPLLRRCPKLSALIMEAEPMVDTSYGAFTGNLRTENTPRTHSVQDVYNTGLDSRRAVSSAHASSSSSHVPISESHPHTQASRPSSSGLIMQLFTMESSDAYANPGSANLNPPVDVVSQGRSAVYARNRESSELAVTYSPKVNAAEFNSQQNLQAPRQLHSQICDGHNDYNFEQSLAIPGHHIADSRRPRSNTWSVVAEGRKLSQNKNTWCRQSPSKTGFKRPPQTTSDVSVDHHRLRDQNLMHNEPYTITHSKHSSHVIPDQIIPPERPFSDRYSRSQDKNSTPSYSRPSDMYLNAESPTNDTSRLRGGNGVSHTDRDIEPSWRGHSSASSRHHLLPPNPEHSAMHRRNTLPSRPLRWRTTSVRFSPLYQDVAAAPQSIDKSSGPVLGARRSSLTQNSTMYTPPEKSSSHNEGGLHPQSHDYSENKQTMASQHEYNPSSAADKDALWASPLPPHQRSASFSHAARNNLKNPYSQRRSTYTFSRKGPKSSTLPPHSTRMQAEDEICRTQFMPSPSQSTLSLSSTSSLSSMLSVGSLSSSTNQAAQYPQDFSYPSSPDSGISDAPIDMSCPGKALALKSATVAPSSSSASSGYLPSRGHDSSRDQTLSDRSHYISVPSDSPLNHPGGYSEFDRMQTQQTSYQDTSRPSVSFPLYPSPLCHSSPNDSVPVRTKSDQLTDLSATPPYMMKHTSTSSHPTHQEMHSLGANDNLQLDQRQHHVQHQQQQQQNTFKSCQPQPFTRSATSAFDLTNRATSTNSNNSGSGSTSTNSLPSRERAISPCKHKGDTVSHYSQNPFPTNTTRKVLNHTNEFHTQHKPKFYLSPDQEVQSLSMRSGINTFRSAPPSPSNTSGLYQQPHSVCLQNQHSGGRNEQDPQAFARKTDSYERLAPGSSLSNKAALSVSPRHHTVSVIPNRSGSGSIRPTDFCKDESLSLRSKLRLHLTSQTGEVRASSHEQTQADLMKSAADESAASQRSFFRHDLETEVGPRSHDLHTTLQPGVTEEQGSRAASRPRSQSYSHRSNEGRLSRSNIERLLMEAPSKSYLIQQQAKQYQEQQQQQQQLMEHDGDQQKGQAS</sequence>
<feature type="compositionally biased region" description="Low complexity" evidence="10">
    <location>
        <begin position="182"/>
        <end position="197"/>
    </location>
</feature>
<evidence type="ECO:0000256" key="3">
    <source>
        <dbReference type="ARBA" id="ARBA00022771"/>
    </source>
</evidence>
<feature type="compositionally biased region" description="Polar residues" evidence="10">
    <location>
        <begin position="1153"/>
        <end position="1162"/>
    </location>
</feature>
<dbReference type="InterPro" id="IPR013088">
    <property type="entry name" value="Znf_NHR/GATA"/>
</dbReference>
<organism evidence="12 13">
    <name type="scientific">Plakobranchus ocellatus</name>
    <dbReference type="NCBI Taxonomy" id="259542"/>
    <lineage>
        <taxon>Eukaryota</taxon>
        <taxon>Metazoa</taxon>
        <taxon>Spiralia</taxon>
        <taxon>Lophotrochozoa</taxon>
        <taxon>Mollusca</taxon>
        <taxon>Gastropoda</taxon>
        <taxon>Heterobranchia</taxon>
        <taxon>Euthyneura</taxon>
        <taxon>Panpulmonata</taxon>
        <taxon>Sacoglossa</taxon>
        <taxon>Placobranchoidea</taxon>
        <taxon>Plakobranchidae</taxon>
        <taxon>Plakobranchus</taxon>
    </lineage>
</organism>
<dbReference type="PROSITE" id="PS00031">
    <property type="entry name" value="NUCLEAR_REC_DBD_1"/>
    <property type="match status" value="1"/>
</dbReference>
<evidence type="ECO:0000256" key="8">
    <source>
        <dbReference type="ARBA" id="ARBA00023170"/>
    </source>
</evidence>
<evidence type="ECO:0000256" key="10">
    <source>
        <dbReference type="SAM" id="MobiDB-lite"/>
    </source>
</evidence>
<dbReference type="GO" id="GO:0004879">
    <property type="term" value="F:nuclear receptor activity"/>
    <property type="evidence" value="ECO:0007669"/>
    <property type="project" value="TreeGrafter"/>
</dbReference>
<dbReference type="PRINTS" id="PR00398">
    <property type="entry name" value="STRDHORMONER"/>
</dbReference>
<keyword evidence="3" id="KW-0863">Zinc-finger</keyword>
<dbReference type="InterPro" id="IPR001628">
    <property type="entry name" value="Znf_hrmn_rcpt"/>
</dbReference>
<feature type="region of interest" description="Disordered" evidence="10">
    <location>
        <begin position="176"/>
        <end position="197"/>
    </location>
</feature>
<reference evidence="12 13" key="1">
    <citation type="journal article" date="2021" name="Elife">
        <title>Chloroplast acquisition without the gene transfer in kleptoplastic sea slugs, Plakobranchus ocellatus.</title>
        <authorList>
            <person name="Maeda T."/>
            <person name="Takahashi S."/>
            <person name="Yoshida T."/>
            <person name="Shimamura S."/>
            <person name="Takaki Y."/>
            <person name="Nagai Y."/>
            <person name="Toyoda A."/>
            <person name="Suzuki Y."/>
            <person name="Arimoto A."/>
            <person name="Ishii H."/>
            <person name="Satoh N."/>
            <person name="Nishiyama T."/>
            <person name="Hasebe M."/>
            <person name="Maruyama T."/>
            <person name="Minagawa J."/>
            <person name="Obokata J."/>
            <person name="Shigenobu S."/>
        </authorList>
    </citation>
    <scope>NUCLEOTIDE SEQUENCE [LARGE SCALE GENOMIC DNA]</scope>
</reference>
<feature type="compositionally biased region" description="Polar residues" evidence="10">
    <location>
        <begin position="1668"/>
        <end position="1678"/>
    </location>
</feature>
<feature type="compositionally biased region" description="Polar residues" evidence="10">
    <location>
        <begin position="966"/>
        <end position="977"/>
    </location>
</feature>
<feature type="region of interest" description="Disordered" evidence="10">
    <location>
        <begin position="1803"/>
        <end position="1832"/>
    </location>
</feature>
<dbReference type="PROSITE" id="PS51030">
    <property type="entry name" value="NUCLEAR_REC_DBD_2"/>
    <property type="match status" value="1"/>
</dbReference>
<feature type="domain" description="Nuclear receptor" evidence="11">
    <location>
        <begin position="41"/>
        <end position="117"/>
    </location>
</feature>
<feature type="region of interest" description="Disordered" evidence="10">
    <location>
        <begin position="1474"/>
        <end position="1497"/>
    </location>
</feature>
<feature type="region of interest" description="Disordered" evidence="10">
    <location>
        <begin position="1340"/>
        <end position="1461"/>
    </location>
</feature>
<evidence type="ECO:0000259" key="11">
    <source>
        <dbReference type="PROSITE" id="PS51030"/>
    </source>
</evidence>
<feature type="compositionally biased region" description="Low complexity" evidence="10">
    <location>
        <begin position="1512"/>
        <end position="1528"/>
    </location>
</feature>
<evidence type="ECO:0000256" key="6">
    <source>
        <dbReference type="ARBA" id="ARBA00023125"/>
    </source>
</evidence>
<keyword evidence="4" id="KW-0862">Zinc</keyword>
<evidence type="ECO:0000313" key="13">
    <source>
        <dbReference type="Proteomes" id="UP000735302"/>
    </source>
</evidence>
<keyword evidence="9" id="KW-0539">Nucleus</keyword>
<dbReference type="Proteomes" id="UP000735302">
    <property type="component" value="Unassembled WGS sequence"/>
</dbReference>
<feature type="region of interest" description="Disordered" evidence="10">
    <location>
        <begin position="1307"/>
        <end position="1326"/>
    </location>
</feature>
<feature type="region of interest" description="Disordered" evidence="10">
    <location>
        <begin position="1620"/>
        <end position="1682"/>
    </location>
</feature>
<feature type="region of interest" description="Disordered" evidence="10">
    <location>
        <begin position="1012"/>
        <end position="1116"/>
    </location>
</feature>
<evidence type="ECO:0000256" key="2">
    <source>
        <dbReference type="ARBA" id="ARBA00022723"/>
    </source>
</evidence>
<feature type="compositionally biased region" description="Basic and acidic residues" evidence="10">
    <location>
        <begin position="1075"/>
        <end position="1084"/>
    </location>
</feature>
<feature type="region of interest" description="Disordered" evidence="10">
    <location>
        <begin position="619"/>
        <end position="656"/>
    </location>
</feature>
<feature type="region of interest" description="Disordered" evidence="10">
    <location>
        <begin position="1140"/>
        <end position="1260"/>
    </location>
</feature>
<accession>A0AAV4C5K5</accession>
<dbReference type="PANTHER" id="PTHR24082:SF473">
    <property type="entry name" value="ECDYSONE-INDUCED PROTEIN 75B, ISOFORM B"/>
    <property type="match status" value="1"/>
</dbReference>
<dbReference type="PRINTS" id="PR00047">
    <property type="entry name" value="STROIDFINGER"/>
</dbReference>
<dbReference type="SUPFAM" id="SSF57716">
    <property type="entry name" value="Glucocorticoid receptor-like (DNA-binding domain)"/>
    <property type="match status" value="1"/>
</dbReference>
<dbReference type="InterPro" id="IPR001723">
    <property type="entry name" value="Nuclear_hrmn_rcpt"/>
</dbReference>
<keyword evidence="6" id="KW-0238">DNA-binding</keyword>
<feature type="compositionally biased region" description="Low complexity" evidence="10">
    <location>
        <begin position="817"/>
        <end position="830"/>
    </location>
</feature>
<dbReference type="Gene3D" id="1.10.565.10">
    <property type="entry name" value="Retinoid X Receptor"/>
    <property type="match status" value="1"/>
</dbReference>
<keyword evidence="7" id="KW-0804">Transcription</keyword>
<name>A0AAV4C5K5_9GAST</name>
<dbReference type="GO" id="GO:0030154">
    <property type="term" value="P:cell differentiation"/>
    <property type="evidence" value="ECO:0007669"/>
    <property type="project" value="TreeGrafter"/>
</dbReference>
<feature type="region of interest" description="Disordered" evidence="10">
    <location>
        <begin position="966"/>
        <end position="993"/>
    </location>
</feature>
<dbReference type="SMART" id="SM00399">
    <property type="entry name" value="ZnF_C4"/>
    <property type="match status" value="1"/>
</dbReference>
<keyword evidence="8 12" id="KW-0675">Receptor</keyword>
<evidence type="ECO:0000256" key="4">
    <source>
        <dbReference type="ARBA" id="ARBA00022833"/>
    </source>
</evidence>
<dbReference type="GO" id="GO:0000122">
    <property type="term" value="P:negative regulation of transcription by RNA polymerase II"/>
    <property type="evidence" value="ECO:0007669"/>
    <property type="project" value="TreeGrafter"/>
</dbReference>